<dbReference type="AlphaFoldDB" id="A8N8U1"/>
<dbReference type="SMART" id="SM00256">
    <property type="entry name" value="FBOX"/>
    <property type="match status" value="1"/>
</dbReference>
<dbReference type="STRING" id="240176.A8N8U1"/>
<dbReference type="InterPro" id="IPR036047">
    <property type="entry name" value="F-box-like_dom_sf"/>
</dbReference>
<accession>A8N8U1</accession>
<organism evidence="3 4">
    <name type="scientific">Coprinopsis cinerea (strain Okayama-7 / 130 / ATCC MYA-4618 / FGSC 9003)</name>
    <name type="common">Inky cap fungus</name>
    <name type="synonym">Hormographiella aspergillata</name>
    <dbReference type="NCBI Taxonomy" id="240176"/>
    <lineage>
        <taxon>Eukaryota</taxon>
        <taxon>Fungi</taxon>
        <taxon>Dikarya</taxon>
        <taxon>Basidiomycota</taxon>
        <taxon>Agaricomycotina</taxon>
        <taxon>Agaricomycetes</taxon>
        <taxon>Agaricomycetidae</taxon>
        <taxon>Agaricales</taxon>
        <taxon>Agaricineae</taxon>
        <taxon>Psathyrellaceae</taxon>
        <taxon>Coprinopsis</taxon>
    </lineage>
</organism>
<dbReference type="EMBL" id="AACS02000007">
    <property type="protein sequence ID" value="EAU90432.2"/>
    <property type="molecule type" value="Genomic_DNA"/>
</dbReference>
<name>A8N8U1_COPC7</name>
<dbReference type="eggNOG" id="ENOG502SPYE">
    <property type="taxonomic scope" value="Eukaryota"/>
</dbReference>
<protein>
    <recommendedName>
        <fullName evidence="2">F-box domain-containing protein</fullName>
    </recommendedName>
</protein>
<feature type="chain" id="PRO_5002724467" description="F-box domain-containing protein" evidence="1">
    <location>
        <begin position="20"/>
        <end position="275"/>
    </location>
</feature>
<keyword evidence="1" id="KW-0732">Signal</keyword>
<dbReference type="InParanoid" id="A8N8U1"/>
<evidence type="ECO:0000313" key="3">
    <source>
        <dbReference type="EMBL" id="EAU90432.2"/>
    </source>
</evidence>
<evidence type="ECO:0000256" key="1">
    <source>
        <dbReference type="SAM" id="SignalP"/>
    </source>
</evidence>
<evidence type="ECO:0000313" key="4">
    <source>
        <dbReference type="Proteomes" id="UP000001861"/>
    </source>
</evidence>
<dbReference type="Proteomes" id="UP000001861">
    <property type="component" value="Unassembled WGS sequence"/>
</dbReference>
<dbReference type="PROSITE" id="PS50181">
    <property type="entry name" value="FBOX"/>
    <property type="match status" value="1"/>
</dbReference>
<gene>
    <name evidence="3" type="ORF">CC1G_00816</name>
</gene>
<comment type="caution">
    <text evidence="3">The sequence shown here is derived from an EMBL/GenBank/DDBJ whole genome shotgun (WGS) entry which is preliminary data.</text>
</comment>
<dbReference type="RefSeq" id="XP_001831269.2">
    <property type="nucleotide sequence ID" value="XM_001831217.2"/>
</dbReference>
<evidence type="ECO:0000259" key="2">
    <source>
        <dbReference type="PROSITE" id="PS50181"/>
    </source>
</evidence>
<dbReference type="KEGG" id="cci:CC1G_00816"/>
<dbReference type="SUPFAM" id="SSF81383">
    <property type="entry name" value="F-box domain"/>
    <property type="match status" value="1"/>
</dbReference>
<dbReference type="GeneID" id="6007734"/>
<dbReference type="InterPro" id="IPR001810">
    <property type="entry name" value="F-box_dom"/>
</dbReference>
<reference evidence="3 4" key="1">
    <citation type="journal article" date="2010" name="Proc. Natl. Acad. Sci. U.S.A.">
        <title>Insights into evolution of multicellular fungi from the assembled chromosomes of the mushroom Coprinopsis cinerea (Coprinus cinereus).</title>
        <authorList>
            <person name="Stajich J.E."/>
            <person name="Wilke S.K."/>
            <person name="Ahren D."/>
            <person name="Au C.H."/>
            <person name="Birren B.W."/>
            <person name="Borodovsky M."/>
            <person name="Burns C."/>
            <person name="Canback B."/>
            <person name="Casselton L.A."/>
            <person name="Cheng C.K."/>
            <person name="Deng J."/>
            <person name="Dietrich F.S."/>
            <person name="Fargo D.C."/>
            <person name="Farman M.L."/>
            <person name="Gathman A.C."/>
            <person name="Goldberg J."/>
            <person name="Guigo R."/>
            <person name="Hoegger P.J."/>
            <person name="Hooker J.B."/>
            <person name="Huggins A."/>
            <person name="James T.Y."/>
            <person name="Kamada T."/>
            <person name="Kilaru S."/>
            <person name="Kodira C."/>
            <person name="Kues U."/>
            <person name="Kupfer D."/>
            <person name="Kwan H.S."/>
            <person name="Lomsadze A."/>
            <person name="Li W."/>
            <person name="Lilly W.W."/>
            <person name="Ma L.J."/>
            <person name="Mackey A.J."/>
            <person name="Manning G."/>
            <person name="Martin F."/>
            <person name="Muraguchi H."/>
            <person name="Natvig D.O."/>
            <person name="Palmerini H."/>
            <person name="Ramesh M.A."/>
            <person name="Rehmeyer C.J."/>
            <person name="Roe B.A."/>
            <person name="Shenoy N."/>
            <person name="Stanke M."/>
            <person name="Ter-Hovhannisyan V."/>
            <person name="Tunlid A."/>
            <person name="Velagapudi R."/>
            <person name="Vision T.J."/>
            <person name="Zeng Q."/>
            <person name="Zolan M.E."/>
            <person name="Pukkila P.J."/>
        </authorList>
    </citation>
    <scope>NUCLEOTIDE SEQUENCE [LARGE SCALE GENOMIC DNA]</scope>
    <source>
        <strain evidence="4">Okayama-7 / 130 / ATCC MYA-4618 / FGSC 9003</strain>
    </source>
</reference>
<dbReference type="VEuPathDB" id="FungiDB:CC1G_00816"/>
<dbReference type="OrthoDB" id="3193353at2759"/>
<keyword evidence="4" id="KW-1185">Reference proteome</keyword>
<dbReference type="HOGENOM" id="CLU_1011999_0_0_1"/>
<dbReference type="Pfam" id="PF12937">
    <property type="entry name" value="F-box-like"/>
    <property type="match status" value="1"/>
</dbReference>
<feature type="domain" description="F-box" evidence="2">
    <location>
        <begin position="40"/>
        <end position="86"/>
    </location>
</feature>
<feature type="signal peptide" evidence="1">
    <location>
        <begin position="1"/>
        <end position="19"/>
    </location>
</feature>
<proteinExistence type="predicted"/>
<dbReference type="Gene3D" id="1.20.1280.50">
    <property type="match status" value="1"/>
</dbReference>
<sequence length="275" mass="31757">MVPVKVPLLLNSTLHSCLATTSDVLSRDFRFTAIRDYLLLMMPIELPDDVFLVIFLHLHWKEIRQMRLTCRKCHRLTKQKSLWQRLLQTQILDNNVPVPGLRGLSLENGTSEELELLVINAQELRRKWTSPSPVPKRTSHLQAPNSSRVIRLHFLKIPDRKWLLSLSAKVDPGHRRFWLQLWDLAQYPPISIATQEIHNLNSMAVNEVHDASGVVAIHAMSSPKDDSVLLSLHRYRSPLQEFICFREPRYYPAMTMNGFIGGTWKGRKSPCSLEI</sequence>